<dbReference type="EMBL" id="MU254383">
    <property type="protein sequence ID" value="KAG9240642.1"/>
    <property type="molecule type" value="Genomic_DNA"/>
</dbReference>
<dbReference type="Pfam" id="PF06331">
    <property type="entry name" value="Tfb5"/>
    <property type="match status" value="1"/>
</dbReference>
<comment type="similarity">
    <text evidence="1">Belongs to the TFB5 family.</text>
</comment>
<comment type="subunit">
    <text evidence="1">Component of the 7-subunit TFIIH core complex.</text>
</comment>
<keyword evidence="1" id="KW-0805">Transcription regulation</keyword>
<dbReference type="OrthoDB" id="354at2759"/>
<dbReference type="AlphaFoldDB" id="A0A9P8CBI6"/>
<evidence type="ECO:0000313" key="3">
    <source>
        <dbReference type="Proteomes" id="UP000887226"/>
    </source>
</evidence>
<comment type="function">
    <text evidence="1">In NER, TFIIH acts by opening DNA around the lesion to allow the excision of the damaged oligonucleotide and its replacement by a new DNA fragment. In transcription, TFIIH has an essential role in transcription initiation. When the pre-initiation complex (PIC) has been established, TFIIH is required for promoter opening and promoter escape.</text>
</comment>
<gene>
    <name evidence="2" type="ORF">BJ878DRAFT_570859</name>
</gene>
<dbReference type="Gene3D" id="3.30.70.1220">
    <property type="entry name" value="TFB5-like"/>
    <property type="match status" value="1"/>
</dbReference>
<dbReference type="Proteomes" id="UP000887226">
    <property type="component" value="Unassembled WGS sequence"/>
</dbReference>
<keyword evidence="1" id="KW-0227">DNA damage</keyword>
<organism evidence="2 3">
    <name type="scientific">Calycina marina</name>
    <dbReference type="NCBI Taxonomy" id="1763456"/>
    <lineage>
        <taxon>Eukaryota</taxon>
        <taxon>Fungi</taxon>
        <taxon>Dikarya</taxon>
        <taxon>Ascomycota</taxon>
        <taxon>Pezizomycotina</taxon>
        <taxon>Leotiomycetes</taxon>
        <taxon>Helotiales</taxon>
        <taxon>Pezizellaceae</taxon>
        <taxon>Calycina</taxon>
    </lineage>
</organism>
<evidence type="ECO:0000313" key="2">
    <source>
        <dbReference type="EMBL" id="KAG9240642.1"/>
    </source>
</evidence>
<dbReference type="GO" id="GO:0000439">
    <property type="term" value="C:transcription factor TFIIH core complex"/>
    <property type="evidence" value="ECO:0007669"/>
    <property type="project" value="UniProtKB-UniRule"/>
</dbReference>
<reference evidence="2" key="1">
    <citation type="journal article" date="2021" name="IMA Fungus">
        <title>Genomic characterization of three marine fungi, including Emericellopsis atlantica sp. nov. with signatures of a generalist lifestyle and marine biomass degradation.</title>
        <authorList>
            <person name="Hagestad O.C."/>
            <person name="Hou L."/>
            <person name="Andersen J.H."/>
            <person name="Hansen E.H."/>
            <person name="Altermark B."/>
            <person name="Li C."/>
            <person name="Kuhnert E."/>
            <person name="Cox R.J."/>
            <person name="Crous P.W."/>
            <person name="Spatafora J.W."/>
            <person name="Lail K."/>
            <person name="Amirebrahimi M."/>
            <person name="Lipzen A."/>
            <person name="Pangilinan J."/>
            <person name="Andreopoulos W."/>
            <person name="Hayes R.D."/>
            <person name="Ng V."/>
            <person name="Grigoriev I.V."/>
            <person name="Jackson S.A."/>
            <person name="Sutton T.D.S."/>
            <person name="Dobson A.D.W."/>
            <person name="Rama T."/>
        </authorList>
    </citation>
    <scope>NUCLEOTIDE SEQUENCE</scope>
    <source>
        <strain evidence="2">TRa3180A</strain>
    </source>
</reference>
<comment type="caution">
    <text evidence="2">The sequence shown here is derived from an EMBL/GenBank/DDBJ whole genome shotgun (WGS) entry which is preliminary data.</text>
</comment>
<dbReference type="GO" id="GO:0006289">
    <property type="term" value="P:nucleotide-excision repair"/>
    <property type="evidence" value="ECO:0007669"/>
    <property type="project" value="InterPro"/>
</dbReference>
<keyword evidence="1" id="KW-0804">Transcription</keyword>
<accession>A0A9P8CBI6</accession>
<keyword evidence="1" id="KW-0539">Nucleus</keyword>
<sequence>MPTASKGILIRADESVITILLDIDREDPGTYIIAELDANHIMVLEKRVDQLKAKINDESSICAAICWNSGC</sequence>
<dbReference type="SUPFAM" id="SSF142897">
    <property type="entry name" value="TFB5-like"/>
    <property type="match status" value="1"/>
</dbReference>
<comment type="subcellular location">
    <subcellularLocation>
        <location evidence="1">Nucleus</location>
    </subcellularLocation>
</comment>
<dbReference type="InterPro" id="IPR035935">
    <property type="entry name" value="TFB5-like_sf"/>
</dbReference>
<name>A0A9P8CBI6_9HELO</name>
<keyword evidence="1" id="KW-0234">DNA repair</keyword>
<evidence type="ECO:0000256" key="1">
    <source>
        <dbReference type="RuleBase" id="RU368032"/>
    </source>
</evidence>
<dbReference type="InterPro" id="IPR009400">
    <property type="entry name" value="TFIIH_TTDA/Tfb5"/>
</dbReference>
<dbReference type="SMART" id="SM01395">
    <property type="entry name" value="Tbf5"/>
    <property type="match status" value="1"/>
</dbReference>
<protein>
    <recommendedName>
        <fullName evidence="1">General transcription and DNA repair factor IIH subunit TFB5</fullName>
    </recommendedName>
</protein>
<keyword evidence="3" id="KW-1185">Reference proteome</keyword>
<proteinExistence type="inferred from homology"/>
<dbReference type="GO" id="GO:0006367">
    <property type="term" value="P:transcription initiation at RNA polymerase II promoter"/>
    <property type="evidence" value="ECO:0007669"/>
    <property type="project" value="UniProtKB-UniRule"/>
</dbReference>